<evidence type="ECO:0000256" key="1">
    <source>
        <dbReference type="PROSITE-ProRule" id="PRU00339"/>
    </source>
</evidence>
<dbReference type="PROSITE" id="PS50005">
    <property type="entry name" value="TPR"/>
    <property type="match status" value="1"/>
</dbReference>
<dbReference type="InterPro" id="IPR011990">
    <property type="entry name" value="TPR-like_helical_dom_sf"/>
</dbReference>
<comment type="caution">
    <text evidence="2">The sequence shown here is derived from an EMBL/GenBank/DDBJ whole genome shotgun (WGS) entry which is preliminary data.</text>
</comment>
<protein>
    <submittedName>
        <fullName evidence="2">TPR repeat protein</fullName>
    </submittedName>
</protein>
<sequence length="207" mass="24079">MNDDYNDYFDEQEEADKYLDAGAAAYRDGDYRIAKELYEKALDLGSVQAACNLGYIYAYGRTGEQDDEKAFYYFNLAAADGNPNGLYKVGDAYYWGNFVSKNPKLAFKYYRNAEMALDDGDDDLKSDIYYRLALCLFNGVGIEATPLLALSYIDQAHTYSYIDRFTRKFAWESLADKIEKLRKEIILELDREYKEFMEHPIIEEDEY</sequence>
<dbReference type="Proteomes" id="UP000009311">
    <property type="component" value="Unassembled WGS sequence"/>
</dbReference>
<dbReference type="SMART" id="SM00671">
    <property type="entry name" value="SEL1"/>
    <property type="match status" value="4"/>
</dbReference>
<keyword evidence="1" id="KW-0802">TPR repeat</keyword>
<reference evidence="2 3" key="1">
    <citation type="submission" date="2012-06" db="EMBL/GenBank/DDBJ databases">
        <title>Draft Genome Sequence of Lactobacillus pasteurii CRBIP 24.76T.</title>
        <authorList>
            <person name="Cousin S."/>
            <person name="Bouchier C."/>
            <person name="Loux V."/>
            <person name="Ma L."/>
            <person name="Creno S."/>
            <person name="Bizet C."/>
            <person name="Clermont D."/>
        </authorList>
    </citation>
    <scope>NUCLEOTIDE SEQUENCE [LARGE SCALE GENOMIC DNA]</scope>
    <source>
        <strain evidence="3">CRBIP 24.76T</strain>
    </source>
</reference>
<feature type="repeat" description="TPR" evidence="1">
    <location>
        <begin position="15"/>
        <end position="48"/>
    </location>
</feature>
<proteinExistence type="predicted"/>
<accession>I7IYI2</accession>
<dbReference type="PANTHER" id="PTHR11102">
    <property type="entry name" value="SEL-1-LIKE PROTEIN"/>
    <property type="match status" value="1"/>
</dbReference>
<dbReference type="Pfam" id="PF08238">
    <property type="entry name" value="Sel1"/>
    <property type="match status" value="4"/>
</dbReference>
<name>I7IYI2_9LACO</name>
<dbReference type="SUPFAM" id="SSF81901">
    <property type="entry name" value="HCP-like"/>
    <property type="match status" value="1"/>
</dbReference>
<dbReference type="PANTHER" id="PTHR11102:SF160">
    <property type="entry name" value="ERAD-ASSOCIATED E3 UBIQUITIN-PROTEIN LIGASE COMPONENT HRD3"/>
    <property type="match status" value="1"/>
</dbReference>
<dbReference type="STRING" id="1423790.BN53_09890"/>
<organism evidence="2 3">
    <name type="scientific">Lactobacillus pasteurii DSM 23907 = CRBIP 24.76</name>
    <dbReference type="NCBI Taxonomy" id="1423790"/>
    <lineage>
        <taxon>Bacteria</taxon>
        <taxon>Bacillati</taxon>
        <taxon>Bacillota</taxon>
        <taxon>Bacilli</taxon>
        <taxon>Lactobacillales</taxon>
        <taxon>Lactobacillaceae</taxon>
        <taxon>Lactobacillus</taxon>
    </lineage>
</organism>
<evidence type="ECO:0000313" key="2">
    <source>
        <dbReference type="EMBL" id="CCI84502.1"/>
    </source>
</evidence>
<keyword evidence="3" id="KW-1185">Reference proteome</keyword>
<dbReference type="InterPro" id="IPR019734">
    <property type="entry name" value="TPR_rpt"/>
</dbReference>
<dbReference type="RefSeq" id="WP_009559053.1">
    <property type="nucleotide sequence ID" value="NZ_AYZN01000005.1"/>
</dbReference>
<dbReference type="InterPro" id="IPR050767">
    <property type="entry name" value="Sel1_AlgK"/>
</dbReference>
<dbReference type="EMBL" id="CAKD01000004">
    <property type="protein sequence ID" value="CCI84502.1"/>
    <property type="molecule type" value="Genomic_DNA"/>
</dbReference>
<evidence type="ECO:0000313" key="3">
    <source>
        <dbReference type="Proteomes" id="UP000009311"/>
    </source>
</evidence>
<dbReference type="Gene3D" id="1.25.40.10">
    <property type="entry name" value="Tetratricopeptide repeat domain"/>
    <property type="match status" value="1"/>
</dbReference>
<dbReference type="AlphaFoldDB" id="I7IYI2"/>
<dbReference type="OrthoDB" id="1835195at2"/>
<dbReference type="eggNOG" id="COG0790">
    <property type="taxonomic scope" value="Bacteria"/>
</dbReference>
<dbReference type="InterPro" id="IPR006597">
    <property type="entry name" value="Sel1-like"/>
</dbReference>
<gene>
    <name evidence="2" type="ORF">BN53_09890</name>
</gene>